<dbReference type="EMBL" id="VIFY01000057">
    <property type="protein sequence ID" value="TQB72756.1"/>
    <property type="molecule type" value="Genomic_DNA"/>
</dbReference>
<dbReference type="AlphaFoldDB" id="A0A507QYP8"/>
<evidence type="ECO:0000256" key="5">
    <source>
        <dbReference type="ARBA" id="ARBA00038359"/>
    </source>
</evidence>
<gene>
    <name evidence="8" type="ORF">MPDQ_006472</name>
</gene>
<accession>A0A507QYP8</accession>
<sequence>MSYYRSRNSLHAVVIGPRIRSTDGSCDRLVYKAVYSAQAIYFIIGVVRHGISQSADELPKQTYSDGMRVIFACLLLYYTGTYMMKLSFIFTLHRIVQNKKYYRYTLYLLIFTGLVITLVIMFWVLFFCRPVSYFWRQVADPDGGSCRAINKMTIASVVHACWILVADIMLGLVLPVLLLRQLQMNIRTKSSVLLLLGLSLLATIATIIRISYVTTLTTADMLRSNNPIILWSTMELATNIITTSATTWKPLLVKLGIITSSEISAPLAALTNSRKLRNQNAFSIELGRSGKGPQTLVEARPAFSEGEVETSSTERILVEREVHVYSDYHGHQRGDY</sequence>
<feature type="transmembrane region" description="Helical" evidence="6">
    <location>
        <begin position="69"/>
        <end position="92"/>
    </location>
</feature>
<comment type="caution">
    <text evidence="8">The sequence shown here is derived from an EMBL/GenBank/DDBJ whole genome shotgun (WGS) entry which is preliminary data.</text>
</comment>
<dbReference type="STRING" id="5098.A0A507QYP8"/>
<evidence type="ECO:0000256" key="6">
    <source>
        <dbReference type="SAM" id="Phobius"/>
    </source>
</evidence>
<organism evidence="8 9">
    <name type="scientific">Monascus purpureus</name>
    <name type="common">Red mold</name>
    <name type="synonym">Monascus anka</name>
    <dbReference type="NCBI Taxonomy" id="5098"/>
    <lineage>
        <taxon>Eukaryota</taxon>
        <taxon>Fungi</taxon>
        <taxon>Dikarya</taxon>
        <taxon>Ascomycota</taxon>
        <taxon>Pezizomycotina</taxon>
        <taxon>Eurotiomycetes</taxon>
        <taxon>Eurotiomycetidae</taxon>
        <taxon>Eurotiales</taxon>
        <taxon>Aspergillaceae</taxon>
        <taxon>Monascus</taxon>
    </lineage>
</organism>
<feature type="domain" description="Rhodopsin" evidence="7">
    <location>
        <begin position="33"/>
        <end position="253"/>
    </location>
</feature>
<evidence type="ECO:0000259" key="7">
    <source>
        <dbReference type="Pfam" id="PF20684"/>
    </source>
</evidence>
<feature type="transmembrane region" description="Helical" evidence="6">
    <location>
        <begin position="29"/>
        <end position="49"/>
    </location>
</feature>
<keyword evidence="9" id="KW-1185">Reference proteome</keyword>
<dbReference type="PANTHER" id="PTHR33048:SF96">
    <property type="entry name" value="INTEGRAL MEMBRANE PROTEIN"/>
    <property type="match status" value="1"/>
</dbReference>
<comment type="subcellular location">
    <subcellularLocation>
        <location evidence="1">Membrane</location>
        <topology evidence="1">Multi-pass membrane protein</topology>
    </subcellularLocation>
</comment>
<dbReference type="Proteomes" id="UP000319663">
    <property type="component" value="Unassembled WGS sequence"/>
</dbReference>
<evidence type="ECO:0000256" key="2">
    <source>
        <dbReference type="ARBA" id="ARBA00022692"/>
    </source>
</evidence>
<proteinExistence type="inferred from homology"/>
<dbReference type="Pfam" id="PF20684">
    <property type="entry name" value="Fung_rhodopsin"/>
    <property type="match status" value="1"/>
</dbReference>
<dbReference type="GO" id="GO:0016020">
    <property type="term" value="C:membrane"/>
    <property type="evidence" value="ECO:0007669"/>
    <property type="project" value="UniProtKB-SubCell"/>
</dbReference>
<protein>
    <recommendedName>
        <fullName evidence="7">Rhodopsin domain-containing protein</fullName>
    </recommendedName>
</protein>
<dbReference type="InterPro" id="IPR052337">
    <property type="entry name" value="SAT4-like"/>
</dbReference>
<keyword evidence="4 6" id="KW-0472">Membrane</keyword>
<feature type="transmembrane region" description="Helical" evidence="6">
    <location>
        <begin position="157"/>
        <end position="179"/>
    </location>
</feature>
<name>A0A507QYP8_MONPU</name>
<evidence type="ECO:0000256" key="3">
    <source>
        <dbReference type="ARBA" id="ARBA00022989"/>
    </source>
</evidence>
<feature type="transmembrane region" description="Helical" evidence="6">
    <location>
        <begin position="104"/>
        <end position="126"/>
    </location>
</feature>
<evidence type="ECO:0000256" key="1">
    <source>
        <dbReference type="ARBA" id="ARBA00004141"/>
    </source>
</evidence>
<evidence type="ECO:0000313" key="9">
    <source>
        <dbReference type="Proteomes" id="UP000319663"/>
    </source>
</evidence>
<comment type="similarity">
    <text evidence="5">Belongs to the SAT4 family.</text>
</comment>
<feature type="transmembrane region" description="Helical" evidence="6">
    <location>
        <begin position="191"/>
        <end position="212"/>
    </location>
</feature>
<evidence type="ECO:0000313" key="8">
    <source>
        <dbReference type="EMBL" id="TQB72756.1"/>
    </source>
</evidence>
<dbReference type="PANTHER" id="PTHR33048">
    <property type="entry name" value="PTH11-LIKE INTEGRAL MEMBRANE PROTEIN (AFU_ORTHOLOGUE AFUA_5G11245)"/>
    <property type="match status" value="1"/>
</dbReference>
<keyword evidence="3 6" id="KW-1133">Transmembrane helix</keyword>
<dbReference type="InterPro" id="IPR049326">
    <property type="entry name" value="Rhodopsin_dom_fungi"/>
</dbReference>
<evidence type="ECO:0000256" key="4">
    <source>
        <dbReference type="ARBA" id="ARBA00023136"/>
    </source>
</evidence>
<keyword evidence="2 6" id="KW-0812">Transmembrane</keyword>
<reference evidence="8 9" key="1">
    <citation type="submission" date="2019-06" db="EMBL/GenBank/DDBJ databases">
        <title>Wine fermentation using esterase from Monascus purpureus.</title>
        <authorList>
            <person name="Geng C."/>
            <person name="Zhang Y."/>
        </authorList>
    </citation>
    <scope>NUCLEOTIDE SEQUENCE [LARGE SCALE GENOMIC DNA]</scope>
    <source>
        <strain evidence="8">HQ1</strain>
    </source>
</reference>